<dbReference type="InterPro" id="IPR001343">
    <property type="entry name" value="Hemolysn_Ca-bd"/>
</dbReference>
<proteinExistence type="predicted"/>
<dbReference type="GO" id="GO:0005576">
    <property type="term" value="C:extracellular region"/>
    <property type="evidence" value="ECO:0007669"/>
    <property type="project" value="UniProtKB-SubCell"/>
</dbReference>
<dbReference type="PANTHER" id="PTHR38340:SF1">
    <property type="entry name" value="S-LAYER PROTEIN"/>
    <property type="match status" value="1"/>
</dbReference>
<feature type="signal peptide" evidence="4">
    <location>
        <begin position="1"/>
        <end position="30"/>
    </location>
</feature>
<comment type="subcellular location">
    <subcellularLocation>
        <location evidence="1">Secreted</location>
    </subcellularLocation>
</comment>
<feature type="chain" id="PRO_5017444919" evidence="4">
    <location>
        <begin position="31"/>
        <end position="367"/>
    </location>
</feature>
<dbReference type="PANTHER" id="PTHR38340">
    <property type="entry name" value="S-LAYER PROTEIN"/>
    <property type="match status" value="1"/>
</dbReference>
<sequence length="367" mass="36297">MGYARAGRGLAVLGLAAAAVGVVPAGGASAAALSATLTIDRYAPLVPQWDGRLVPQLSGTVTCSSGTAYTDVYGDLYQGGRYAYGSAYVSPCAPWQASYYSYSTGFATGAASAYASGTVQDWSTGESVAVSASRTVTVVRCTRLGTAGDDLLTGTSGNDVICGLEGDDRIRGLGGNDVVIGGPGLDTVDFATSPAAVVANLVSGTATGEGSDQLQQVERIDGSRYADTLTGDAGPNELRAGVGNDKVSGGGGDDLVYGGDGNDSLFLGTGNDVGGGGAGTDTVGFALAINADLTAGTATGEGDDVLQTLENITGTPAADRLRGSSGNNHLQGLGGNDTLIGEAGTDRCDGGTGTDTATTCETRIAIP</sequence>
<dbReference type="GO" id="GO:0005509">
    <property type="term" value="F:calcium ion binding"/>
    <property type="evidence" value="ECO:0007669"/>
    <property type="project" value="InterPro"/>
</dbReference>
<dbReference type="Proteomes" id="UP000265614">
    <property type="component" value="Unassembled WGS sequence"/>
</dbReference>
<protein>
    <submittedName>
        <fullName evidence="5">Calcium-binding protein</fullName>
    </submittedName>
</protein>
<gene>
    <name evidence="5" type="ORF">D5H78_17555</name>
</gene>
<dbReference type="RefSeq" id="WP_119951813.1">
    <property type="nucleotide sequence ID" value="NZ_QZEZ01000011.1"/>
</dbReference>
<dbReference type="OrthoDB" id="3772493at2"/>
<dbReference type="EMBL" id="QZEZ01000011">
    <property type="protein sequence ID" value="RJK92927.1"/>
    <property type="molecule type" value="Genomic_DNA"/>
</dbReference>
<dbReference type="PRINTS" id="PR00313">
    <property type="entry name" value="CABNDNGRPT"/>
</dbReference>
<dbReference type="AlphaFoldDB" id="A0A3A3YY10"/>
<comment type="caution">
    <text evidence="5">The sequence shown here is derived from an EMBL/GenBank/DDBJ whole genome shotgun (WGS) entry which is preliminary data.</text>
</comment>
<keyword evidence="4" id="KW-0732">Signal</keyword>
<dbReference type="Gene3D" id="2.150.10.10">
    <property type="entry name" value="Serralysin-like metalloprotease, C-terminal"/>
    <property type="match status" value="2"/>
</dbReference>
<keyword evidence="2" id="KW-0964">Secreted</keyword>
<dbReference type="Pfam" id="PF00353">
    <property type="entry name" value="HemolysinCabind"/>
    <property type="match status" value="3"/>
</dbReference>
<feature type="region of interest" description="Disordered" evidence="3">
    <location>
        <begin position="316"/>
        <end position="339"/>
    </location>
</feature>
<evidence type="ECO:0000256" key="2">
    <source>
        <dbReference type="ARBA" id="ARBA00022525"/>
    </source>
</evidence>
<accession>A0A3A3YY10</accession>
<keyword evidence="6" id="KW-1185">Reference proteome</keyword>
<dbReference type="InterPro" id="IPR050557">
    <property type="entry name" value="RTX_toxin/Mannuronan_C5-epim"/>
</dbReference>
<name>A0A3A3YY10_9ACTN</name>
<evidence type="ECO:0000256" key="3">
    <source>
        <dbReference type="SAM" id="MobiDB-lite"/>
    </source>
</evidence>
<dbReference type="InterPro" id="IPR011049">
    <property type="entry name" value="Serralysin-like_metalloprot_C"/>
</dbReference>
<reference evidence="5 6" key="1">
    <citation type="submission" date="2018-09" db="EMBL/GenBank/DDBJ databases">
        <title>YIM 75000 draft genome.</title>
        <authorList>
            <person name="Tang S."/>
            <person name="Feng Y."/>
        </authorList>
    </citation>
    <scope>NUCLEOTIDE SEQUENCE [LARGE SCALE GENOMIC DNA]</scope>
    <source>
        <strain evidence="5 6">YIM 75000</strain>
    </source>
</reference>
<evidence type="ECO:0000256" key="1">
    <source>
        <dbReference type="ARBA" id="ARBA00004613"/>
    </source>
</evidence>
<evidence type="ECO:0000256" key="4">
    <source>
        <dbReference type="SAM" id="SignalP"/>
    </source>
</evidence>
<dbReference type="SUPFAM" id="SSF51120">
    <property type="entry name" value="beta-Roll"/>
    <property type="match status" value="2"/>
</dbReference>
<evidence type="ECO:0000313" key="5">
    <source>
        <dbReference type="EMBL" id="RJK92927.1"/>
    </source>
</evidence>
<evidence type="ECO:0000313" key="6">
    <source>
        <dbReference type="Proteomes" id="UP000265614"/>
    </source>
</evidence>
<organism evidence="5 6">
    <name type="scientific">Vallicoccus soli</name>
    <dbReference type="NCBI Taxonomy" id="2339232"/>
    <lineage>
        <taxon>Bacteria</taxon>
        <taxon>Bacillati</taxon>
        <taxon>Actinomycetota</taxon>
        <taxon>Actinomycetes</taxon>
        <taxon>Motilibacterales</taxon>
        <taxon>Vallicoccaceae</taxon>
        <taxon>Vallicoccus</taxon>
    </lineage>
</organism>